<dbReference type="GO" id="GO:0072354">
    <property type="term" value="F:histone H3T3 kinase activity"/>
    <property type="evidence" value="ECO:0007669"/>
    <property type="project" value="TreeGrafter"/>
</dbReference>
<dbReference type="PANTHER" id="PTHR24419:SF18">
    <property type="entry name" value="SERINE_THREONINE-PROTEIN KINASE HASPIN"/>
    <property type="match status" value="1"/>
</dbReference>
<evidence type="ECO:0000256" key="3">
    <source>
        <dbReference type="ARBA" id="ARBA00022679"/>
    </source>
</evidence>
<comment type="catalytic activity">
    <reaction evidence="8">
        <text>L-seryl-[protein] + ATP = O-phospho-L-seryl-[protein] + ADP + H(+)</text>
        <dbReference type="Rhea" id="RHEA:17989"/>
        <dbReference type="Rhea" id="RHEA-COMP:9863"/>
        <dbReference type="Rhea" id="RHEA-COMP:11604"/>
        <dbReference type="ChEBI" id="CHEBI:15378"/>
        <dbReference type="ChEBI" id="CHEBI:29999"/>
        <dbReference type="ChEBI" id="CHEBI:30616"/>
        <dbReference type="ChEBI" id="CHEBI:83421"/>
        <dbReference type="ChEBI" id="CHEBI:456216"/>
        <dbReference type="EC" id="2.7.11.1"/>
    </reaction>
</comment>
<dbReference type="GO" id="GO:0000278">
    <property type="term" value="P:mitotic cell cycle"/>
    <property type="evidence" value="ECO:0007669"/>
    <property type="project" value="TreeGrafter"/>
</dbReference>
<feature type="compositionally biased region" description="Acidic residues" evidence="10">
    <location>
        <begin position="516"/>
        <end position="525"/>
    </location>
</feature>
<evidence type="ECO:0000256" key="9">
    <source>
        <dbReference type="PROSITE-ProRule" id="PRU10141"/>
    </source>
</evidence>
<dbReference type="OrthoDB" id="21018at2759"/>
<proteinExistence type="predicted"/>
<dbReference type="AlphaFoldDB" id="A0A0D2VYJ0"/>
<dbReference type="EMBL" id="KE346372">
    <property type="protein sequence ID" value="KJE96792.1"/>
    <property type="molecule type" value="Genomic_DNA"/>
</dbReference>
<dbReference type="Pfam" id="PF12330">
    <property type="entry name" value="Haspin_kinase"/>
    <property type="match status" value="1"/>
</dbReference>
<keyword evidence="3" id="KW-0808">Transferase</keyword>
<evidence type="ECO:0000259" key="11">
    <source>
        <dbReference type="PROSITE" id="PS50011"/>
    </source>
</evidence>
<feature type="domain" description="Protein kinase" evidence="11">
    <location>
        <begin position="692"/>
        <end position="1087"/>
    </location>
</feature>
<keyword evidence="2" id="KW-0723">Serine/threonine-protein kinase</keyword>
<reference evidence="13" key="1">
    <citation type="submission" date="2011-02" db="EMBL/GenBank/DDBJ databases">
        <title>The Genome Sequence of Capsaspora owczarzaki ATCC 30864.</title>
        <authorList>
            <person name="Russ C."/>
            <person name="Cuomo C."/>
            <person name="Burger G."/>
            <person name="Gray M.W."/>
            <person name="Holland P.W.H."/>
            <person name="King N."/>
            <person name="Lang F.B.F."/>
            <person name="Roger A.J."/>
            <person name="Ruiz-Trillo I."/>
            <person name="Young S.K."/>
            <person name="Zeng Q."/>
            <person name="Gargeya S."/>
            <person name="Alvarado L."/>
            <person name="Berlin A."/>
            <person name="Chapman S.B."/>
            <person name="Chen Z."/>
            <person name="Freedman E."/>
            <person name="Gellesch M."/>
            <person name="Goldberg J."/>
            <person name="Griggs A."/>
            <person name="Gujja S."/>
            <person name="Heilman E."/>
            <person name="Heiman D."/>
            <person name="Howarth C."/>
            <person name="Mehta T."/>
            <person name="Neiman D."/>
            <person name="Pearson M."/>
            <person name="Roberts A."/>
            <person name="Saif S."/>
            <person name="Shea T."/>
            <person name="Shenoy N."/>
            <person name="Sisk P."/>
            <person name="Stolte C."/>
            <person name="Sykes S."/>
            <person name="White J."/>
            <person name="Yandava C."/>
            <person name="Haas B."/>
            <person name="Nusbaum C."/>
            <person name="Birren B."/>
        </authorList>
    </citation>
    <scope>NUCLEOTIDE SEQUENCE</scope>
    <source>
        <strain evidence="13">ATCC 30864</strain>
    </source>
</reference>
<dbReference type="GO" id="GO:0005524">
    <property type="term" value="F:ATP binding"/>
    <property type="evidence" value="ECO:0007669"/>
    <property type="project" value="UniProtKB-UniRule"/>
</dbReference>
<dbReference type="PANTHER" id="PTHR24419">
    <property type="entry name" value="INTERLEUKIN-1 RECEPTOR-ASSOCIATED KINASE"/>
    <property type="match status" value="1"/>
</dbReference>
<dbReference type="GO" id="GO:0005634">
    <property type="term" value="C:nucleus"/>
    <property type="evidence" value="ECO:0007669"/>
    <property type="project" value="TreeGrafter"/>
</dbReference>
<accession>A0A0D2VYJ0</accession>
<dbReference type="eggNOG" id="KOG2464">
    <property type="taxonomic scope" value="Eukaryota"/>
</dbReference>
<dbReference type="PhylomeDB" id="A0A0D2VYJ0"/>
<name>A0A0D2VYJ0_CAPO3</name>
<feature type="region of interest" description="Disordered" evidence="10">
    <location>
        <begin position="581"/>
        <end position="655"/>
    </location>
</feature>
<evidence type="ECO:0000256" key="10">
    <source>
        <dbReference type="SAM" id="MobiDB-lite"/>
    </source>
</evidence>
<dbReference type="PROSITE" id="PS00107">
    <property type="entry name" value="PROTEIN_KINASE_ATP"/>
    <property type="match status" value="1"/>
</dbReference>
<sequence>MYKTIKTFGKSGTRVVRDDPWAQLVSGSGNSGLDSPSETTTTTTSYNALGSISMFNNAASAFDAMMATSSNSSSSGVGSFSNALGGFAGSSFGPANPKPAVGTSSTWSVYEDKPAVTLPAEVTAADDAVPVVESSQPELEPPPTLRRRGGRKPATSTTTSTKASASDSSAFSPSPSSNSSSSSCSSGSESNSPVAEAKSSKPKRSSSKQAGNAVQPVLVLTDSTNAMSPASPQQSSKGSKKKASAPKTATNKAMDAENPVVPARRGGRAAKAGKGAAVSPKTQTEDKQASPQTMVPASIDIDEQPEASPHEQPSNLVLDNVESVESVESIESVEPASQSQATQLAPVLSTGFVVPRARKAVAFADLSMSFDTSFDFHNLQETAQRQPGNNHHRYSRAPAAPANRKSIATAAVSVASPVLSHFDASSPMPKHPPTNAFAMHSSPEARFVLDDSVDLTMDSPFVRMSADAEWMAEKVGGVLSPVKARRKTVTISSSPPQSPAHHAASTDVLGTATQEKEEEEEEEQQPADPVPSTGADLSMLGGSWPDFEDDAVMETNALFRRMTIGGNRRRSLHPRILLDTSLTNGSGSASPVAASVTLPSPSPLPSLSMPSDSPAPLGAVPEPHTEEETTTDSAPTCPSPVPAAADNSTNSHSSSLPAIAANTTLPLGTRLLAACGQTNVPSLEQHLGADMLKTCIKIGEGAYGEVFKAKWQGRDAAFKVVPIDGCLTKSKGMPMSNEEASKSDALNVEINGGRPLSVTAVLPEVIITRSLHTLRASNSGAVLEASVPANVSGEEAAADTEQRPARRNGKKSAGSKSASPALKKVATSSNSSDFAGLSSTSFIELMSVHLCHGPYPKKLLASWDKYDTERESENDRPDCFNNRQLFVVFTFANGGRDLEHFEFNTFAEAKCVLYQVCLGIAVAEKRFKFEHRDLHWGNILIMREAASVTSYGMGAGQPVVRIDNMGLRASIIDFTLSRLEPEPGAVMSSNLSADPAIFEGEGDYQFDIYRKMRDFTGQVWEAFHPYTNVLWVHYLADKLINEKKYPSESKKSVCDEKRALRAFQKRILLCDSMSTLIDDPLFASLRL</sequence>
<dbReference type="EC" id="2.7.11.1" evidence="1"/>
<dbReference type="InterPro" id="IPR011009">
    <property type="entry name" value="Kinase-like_dom_sf"/>
</dbReference>
<dbReference type="GO" id="GO:0005737">
    <property type="term" value="C:cytoplasm"/>
    <property type="evidence" value="ECO:0007669"/>
    <property type="project" value="TreeGrafter"/>
</dbReference>
<evidence type="ECO:0000256" key="4">
    <source>
        <dbReference type="ARBA" id="ARBA00022741"/>
    </source>
</evidence>
<gene>
    <name evidence="12" type="ORF">CAOG_009033</name>
</gene>
<evidence type="ECO:0000256" key="2">
    <source>
        <dbReference type="ARBA" id="ARBA00022527"/>
    </source>
</evidence>
<evidence type="ECO:0000256" key="7">
    <source>
        <dbReference type="ARBA" id="ARBA00047899"/>
    </source>
</evidence>
<keyword evidence="5 12" id="KW-0418">Kinase</keyword>
<dbReference type="RefSeq" id="XP_011270721.1">
    <property type="nucleotide sequence ID" value="XM_011272419.1"/>
</dbReference>
<feature type="compositionally biased region" description="Polar residues" evidence="10">
    <location>
        <begin position="646"/>
        <end position="655"/>
    </location>
</feature>
<keyword evidence="13" id="KW-1185">Reference proteome</keyword>
<evidence type="ECO:0000256" key="8">
    <source>
        <dbReference type="ARBA" id="ARBA00048679"/>
    </source>
</evidence>
<feature type="compositionally biased region" description="Low complexity" evidence="10">
    <location>
        <begin position="492"/>
        <end position="505"/>
    </location>
</feature>
<feature type="region of interest" description="Disordered" evidence="10">
    <location>
        <begin position="131"/>
        <end position="316"/>
    </location>
</feature>
<dbReference type="InterPro" id="IPR017441">
    <property type="entry name" value="Protein_kinase_ATP_BS"/>
</dbReference>
<feature type="region of interest" description="Disordered" evidence="10">
    <location>
        <begin position="486"/>
        <end position="548"/>
    </location>
</feature>
<feature type="compositionally biased region" description="Low complexity" evidence="10">
    <location>
        <begin position="228"/>
        <end position="237"/>
    </location>
</feature>
<feature type="region of interest" description="Disordered" evidence="10">
    <location>
        <begin position="793"/>
        <end position="824"/>
    </location>
</feature>
<feature type="compositionally biased region" description="Low complexity" evidence="10">
    <location>
        <begin position="153"/>
        <end position="193"/>
    </location>
</feature>
<comment type="catalytic activity">
    <reaction evidence="7">
        <text>L-threonyl-[protein] + ATP = O-phospho-L-threonyl-[protein] + ADP + H(+)</text>
        <dbReference type="Rhea" id="RHEA:46608"/>
        <dbReference type="Rhea" id="RHEA-COMP:11060"/>
        <dbReference type="Rhea" id="RHEA-COMP:11605"/>
        <dbReference type="ChEBI" id="CHEBI:15378"/>
        <dbReference type="ChEBI" id="CHEBI:30013"/>
        <dbReference type="ChEBI" id="CHEBI:30616"/>
        <dbReference type="ChEBI" id="CHEBI:61977"/>
        <dbReference type="ChEBI" id="CHEBI:456216"/>
        <dbReference type="EC" id="2.7.11.1"/>
    </reaction>
</comment>
<feature type="compositionally biased region" description="Low complexity" evidence="10">
    <location>
        <begin position="811"/>
        <end position="824"/>
    </location>
</feature>
<dbReference type="PROSITE" id="PS50011">
    <property type="entry name" value="PROTEIN_KINASE_DOM"/>
    <property type="match status" value="1"/>
</dbReference>
<evidence type="ECO:0000313" key="12">
    <source>
        <dbReference type="EMBL" id="KJE96792.1"/>
    </source>
</evidence>
<dbReference type="InterPro" id="IPR000719">
    <property type="entry name" value="Prot_kinase_dom"/>
</dbReference>
<feature type="compositionally biased region" description="Low complexity" evidence="10">
    <location>
        <begin position="585"/>
        <end position="617"/>
    </location>
</feature>
<dbReference type="SMART" id="SM01331">
    <property type="entry name" value="DUF3635"/>
    <property type="match status" value="1"/>
</dbReference>
<evidence type="ECO:0000256" key="5">
    <source>
        <dbReference type="ARBA" id="ARBA00022777"/>
    </source>
</evidence>
<protein>
    <recommendedName>
        <fullName evidence="1">non-specific serine/threonine protein kinase</fullName>
        <ecNumber evidence="1">2.7.11.1</ecNumber>
    </recommendedName>
</protein>
<evidence type="ECO:0000256" key="6">
    <source>
        <dbReference type="ARBA" id="ARBA00022840"/>
    </source>
</evidence>
<dbReference type="InParanoid" id="A0A0D2VYJ0"/>
<evidence type="ECO:0000256" key="1">
    <source>
        <dbReference type="ARBA" id="ARBA00012513"/>
    </source>
</evidence>
<dbReference type="SMART" id="SM00220">
    <property type="entry name" value="S_TKc"/>
    <property type="match status" value="1"/>
</dbReference>
<evidence type="ECO:0000313" key="13">
    <source>
        <dbReference type="Proteomes" id="UP000008743"/>
    </source>
</evidence>
<keyword evidence="4 9" id="KW-0547">Nucleotide-binding</keyword>
<dbReference type="Gene3D" id="1.10.510.10">
    <property type="entry name" value="Transferase(Phosphotransferase) domain 1"/>
    <property type="match status" value="1"/>
</dbReference>
<dbReference type="SUPFAM" id="SSF56112">
    <property type="entry name" value="Protein kinase-like (PK-like)"/>
    <property type="match status" value="1"/>
</dbReference>
<dbReference type="STRING" id="595528.A0A0D2VYJ0"/>
<dbReference type="Proteomes" id="UP000008743">
    <property type="component" value="Unassembled WGS sequence"/>
</dbReference>
<feature type="binding site" evidence="9">
    <location>
        <position position="719"/>
    </location>
    <ligand>
        <name>ATP</name>
        <dbReference type="ChEBI" id="CHEBI:30616"/>
    </ligand>
</feature>
<dbReference type="Gene3D" id="3.30.200.20">
    <property type="entry name" value="Phosphorylase Kinase, domain 1"/>
    <property type="match status" value="1"/>
</dbReference>
<dbReference type="InterPro" id="IPR024604">
    <property type="entry name" value="GSG2_C"/>
</dbReference>
<keyword evidence="6 9" id="KW-0067">ATP-binding</keyword>
<organism evidence="12 13">
    <name type="scientific">Capsaspora owczarzaki (strain ATCC 30864)</name>
    <dbReference type="NCBI Taxonomy" id="595528"/>
    <lineage>
        <taxon>Eukaryota</taxon>
        <taxon>Filasterea</taxon>
        <taxon>Capsaspora</taxon>
    </lineage>
</organism>
<dbReference type="GO" id="GO:0035556">
    <property type="term" value="P:intracellular signal transduction"/>
    <property type="evidence" value="ECO:0007669"/>
    <property type="project" value="TreeGrafter"/>
</dbReference>